<dbReference type="InterPro" id="IPR013103">
    <property type="entry name" value="RVT_2"/>
</dbReference>
<dbReference type="AlphaFoldDB" id="A0A371F823"/>
<proteinExistence type="predicted"/>
<keyword evidence="3" id="KW-1185">Reference proteome</keyword>
<dbReference type="Pfam" id="PF07727">
    <property type="entry name" value="RVT_2"/>
    <property type="match status" value="1"/>
</dbReference>
<name>A0A371F823_MUCPR</name>
<reference evidence="2" key="1">
    <citation type="submission" date="2018-05" db="EMBL/GenBank/DDBJ databases">
        <title>Draft genome of Mucuna pruriens seed.</title>
        <authorList>
            <person name="Nnadi N.E."/>
            <person name="Vos R."/>
            <person name="Hasami M.H."/>
            <person name="Devisetty U.K."/>
            <person name="Aguiy J.C."/>
        </authorList>
    </citation>
    <scope>NUCLEOTIDE SEQUENCE [LARGE SCALE GENOMIC DNA]</scope>
    <source>
        <strain evidence="2">JCA_2017</strain>
    </source>
</reference>
<comment type="caution">
    <text evidence="2">The sequence shown here is derived from an EMBL/GenBank/DDBJ whole genome shotgun (WGS) entry which is preliminary data.</text>
</comment>
<feature type="non-terminal residue" evidence="2">
    <location>
        <position position="1"/>
    </location>
</feature>
<organism evidence="2 3">
    <name type="scientific">Mucuna pruriens</name>
    <name type="common">Velvet bean</name>
    <name type="synonym">Dolichos pruriens</name>
    <dbReference type="NCBI Taxonomy" id="157652"/>
    <lineage>
        <taxon>Eukaryota</taxon>
        <taxon>Viridiplantae</taxon>
        <taxon>Streptophyta</taxon>
        <taxon>Embryophyta</taxon>
        <taxon>Tracheophyta</taxon>
        <taxon>Spermatophyta</taxon>
        <taxon>Magnoliopsida</taxon>
        <taxon>eudicotyledons</taxon>
        <taxon>Gunneridae</taxon>
        <taxon>Pentapetalae</taxon>
        <taxon>rosids</taxon>
        <taxon>fabids</taxon>
        <taxon>Fabales</taxon>
        <taxon>Fabaceae</taxon>
        <taxon>Papilionoideae</taxon>
        <taxon>50 kb inversion clade</taxon>
        <taxon>NPAAA clade</taxon>
        <taxon>indigoferoid/millettioid clade</taxon>
        <taxon>Phaseoleae</taxon>
        <taxon>Mucuna</taxon>
    </lineage>
</organism>
<dbReference type="EMBL" id="QJKJ01010181">
    <property type="protein sequence ID" value="RDX74434.1"/>
    <property type="molecule type" value="Genomic_DNA"/>
</dbReference>
<protein>
    <recommendedName>
        <fullName evidence="1">Reverse transcriptase Ty1/copia-type domain-containing protein</fullName>
    </recommendedName>
</protein>
<evidence type="ECO:0000313" key="3">
    <source>
        <dbReference type="Proteomes" id="UP000257109"/>
    </source>
</evidence>
<gene>
    <name evidence="2" type="ORF">CR513_45825</name>
</gene>
<evidence type="ECO:0000259" key="1">
    <source>
        <dbReference type="Pfam" id="PF07727"/>
    </source>
</evidence>
<feature type="domain" description="Reverse transcriptase Ty1/copia-type" evidence="1">
    <location>
        <begin position="1"/>
        <end position="49"/>
    </location>
</feature>
<evidence type="ECO:0000313" key="2">
    <source>
        <dbReference type="EMBL" id="RDX74434.1"/>
    </source>
</evidence>
<accession>A0A371F823</accession>
<dbReference type="Proteomes" id="UP000257109">
    <property type="component" value="Unassembled WGS sequence"/>
</dbReference>
<sequence>MDVKTTFLHGDLEEVSGKEDYMCRLKKSLYGLKQAPRRWYKKFEFVCVSKTIRRLLLITMSLLENFLKMTSLSCCCMLMTCLLLEKRSERSGAVAGRDGAGIASQIVVATVMAAIARNCGRAAAISAALCSESDVFRRSSPATFSGDFMNFE</sequence>